<name>A0A9P6NVF3_9BASI</name>
<evidence type="ECO:0000259" key="4">
    <source>
        <dbReference type="Pfam" id="PF13086"/>
    </source>
</evidence>
<comment type="subcellular location">
    <subcellularLocation>
        <location evidence="1">Cytoplasm</location>
    </subcellularLocation>
</comment>
<accession>A0A9P6NVF3</accession>
<reference evidence="6" key="1">
    <citation type="submission" date="2013-11" db="EMBL/GenBank/DDBJ databases">
        <title>Genome sequence of the fusiform rust pathogen reveals effectors for host alternation and coevolution with pine.</title>
        <authorList>
            <consortium name="DOE Joint Genome Institute"/>
            <person name="Smith K."/>
            <person name="Pendleton A."/>
            <person name="Kubisiak T."/>
            <person name="Anderson C."/>
            <person name="Salamov A."/>
            <person name="Aerts A."/>
            <person name="Riley R."/>
            <person name="Clum A."/>
            <person name="Lindquist E."/>
            <person name="Ence D."/>
            <person name="Campbell M."/>
            <person name="Kronenberg Z."/>
            <person name="Feau N."/>
            <person name="Dhillon B."/>
            <person name="Hamelin R."/>
            <person name="Burleigh J."/>
            <person name="Smith J."/>
            <person name="Yandell M."/>
            <person name="Nelson C."/>
            <person name="Grigoriev I."/>
            <person name="Davis J."/>
        </authorList>
    </citation>
    <scope>NUCLEOTIDE SEQUENCE</scope>
    <source>
        <strain evidence="6">G11</strain>
    </source>
</reference>
<organism evidence="6 7">
    <name type="scientific">Cronartium quercuum f. sp. fusiforme G11</name>
    <dbReference type="NCBI Taxonomy" id="708437"/>
    <lineage>
        <taxon>Eukaryota</taxon>
        <taxon>Fungi</taxon>
        <taxon>Dikarya</taxon>
        <taxon>Basidiomycota</taxon>
        <taxon>Pucciniomycotina</taxon>
        <taxon>Pucciniomycetes</taxon>
        <taxon>Pucciniales</taxon>
        <taxon>Coleosporiaceae</taxon>
        <taxon>Cronartium</taxon>
    </lineage>
</organism>
<feature type="region of interest" description="Disordered" evidence="3">
    <location>
        <begin position="28"/>
        <end position="65"/>
    </location>
</feature>
<evidence type="ECO:0000313" key="7">
    <source>
        <dbReference type="Proteomes" id="UP000886653"/>
    </source>
</evidence>
<protein>
    <recommendedName>
        <fullName evidence="8">RNA helicase</fullName>
    </recommendedName>
</protein>
<feature type="region of interest" description="Disordered" evidence="3">
    <location>
        <begin position="802"/>
        <end position="826"/>
    </location>
</feature>
<feature type="domain" description="DNA2/NAM7 helicase helicase" evidence="4">
    <location>
        <begin position="383"/>
        <end position="452"/>
    </location>
</feature>
<dbReference type="InterPro" id="IPR041679">
    <property type="entry name" value="DNA2/NAM7-like_C"/>
</dbReference>
<evidence type="ECO:0000259" key="5">
    <source>
        <dbReference type="Pfam" id="PF13087"/>
    </source>
</evidence>
<dbReference type="GO" id="GO:0005737">
    <property type="term" value="C:cytoplasm"/>
    <property type="evidence" value="ECO:0007669"/>
    <property type="project" value="UniProtKB-SubCell"/>
</dbReference>
<evidence type="ECO:0000256" key="3">
    <source>
        <dbReference type="SAM" id="MobiDB-lite"/>
    </source>
</evidence>
<dbReference type="Pfam" id="PF13087">
    <property type="entry name" value="AAA_12"/>
    <property type="match status" value="1"/>
</dbReference>
<dbReference type="Pfam" id="PF13086">
    <property type="entry name" value="AAA_11"/>
    <property type="match status" value="2"/>
</dbReference>
<dbReference type="InterPro" id="IPR027417">
    <property type="entry name" value="P-loop_NTPase"/>
</dbReference>
<dbReference type="GO" id="GO:0004386">
    <property type="term" value="F:helicase activity"/>
    <property type="evidence" value="ECO:0007669"/>
    <property type="project" value="InterPro"/>
</dbReference>
<dbReference type="EMBL" id="MU167208">
    <property type="protein sequence ID" value="KAG0152337.1"/>
    <property type="molecule type" value="Genomic_DNA"/>
</dbReference>
<dbReference type="InterPro" id="IPR041677">
    <property type="entry name" value="DNA2/NAM7_AAA_11"/>
</dbReference>
<evidence type="ECO:0000256" key="1">
    <source>
        <dbReference type="ARBA" id="ARBA00004496"/>
    </source>
</evidence>
<sequence>MFLPPPISYPALHPPLNNPVSTGVPVPASFHSPTYHPPLSNGTTPSTHRQPPLVPTQSLGEPMPYATPPLDRFAKAFIPRWLLNVSENPMITQIALPTKPRRMSIDEAKTYIDTLLPRPFLIALESENKDNHLRIQDEVMKLFVQNGISWSAFLSQSDQFSNPSHTHKLPTLPPLSAGTYAVRLLPLIACEHSARIAQLKSAQLYLVDVNLIDHSKGLFNLEAKSVREGWPPIELGDLIGLRRLYPKYLQSDGLEYEGRVCAIKRVDGFITFECPQLAAVLRPDEISIACNVLYKPQDRNFYAMHYACEKLDGALRRPALWPLANLSPSPSAKTTTASATSEPQCVNNVSGWLFPDPIHLLKTERKLIESGTDGELRWLDPDLNLEQKRAIRSFVLFNRLAPLLISGPPGTGKTKTITEAVFQILITDPDSHIIVCGASNPSADTLAMRLKTRLNPSELFRLNDCSRPFEEIKPQLLAYCHLQDGHFGLPPLPQLLSKRVIVTSCIDASLLELAYCSNAALQRFHRFVDSSLHPHTSKPLSGLPNAPALARTPIKPHFTHCLIDEAAQATEPELAIPISVILSDLKTSELSELPQILICGDMKQLGPNVISGLTRTFDLDVSLLQRLLEREAYSAKPLPRSRARPLFLRPKDGWTYPTYGHLSPVDSAEHHRQFTRFPIKVPLTPESPHSLEDCEDTRDDCDHVVHLSSNYRSHPTLLMLPSTLFYNDTLEPCAPPQILNTELVNWARLPHKGTPIIFKSVQCTEDWVDEGSSWFNPGECETVVGFVIELISQSESYGVLSLGPDPRPKDYASVPRADGSGGSGSRQKLFKLKPSEISVITPFREQVWVIRLALRKVGLGEVDVGNVEALQGAENRVVILSTVRSHHTKHIEDDRRRDRGLIFEAQRFNVAMTRAKELMIVVGNASTLTVDPHWRSFYHFTRRMGAYEGEPVEGLEDSVADVSVLEERFHHHQRRVGADASRRSPITTRGVNEKGNEVGVDPARILAGSVVRSALEEEA</sequence>
<comment type="caution">
    <text evidence="6">The sequence shown here is derived from an EMBL/GenBank/DDBJ whole genome shotgun (WGS) entry which is preliminary data.</text>
</comment>
<dbReference type="InterPro" id="IPR047187">
    <property type="entry name" value="SF1_C_Upf1"/>
</dbReference>
<evidence type="ECO:0008006" key="8">
    <source>
        <dbReference type="Google" id="ProtNLM"/>
    </source>
</evidence>
<dbReference type="SUPFAM" id="SSF52540">
    <property type="entry name" value="P-loop containing nucleoside triphosphate hydrolases"/>
    <property type="match status" value="1"/>
</dbReference>
<dbReference type="PANTHER" id="PTHR45418:SF1">
    <property type="entry name" value="CANCER_TESTIS ANTIGEN 55"/>
    <property type="match status" value="1"/>
</dbReference>
<proteinExistence type="predicted"/>
<dbReference type="Gene3D" id="3.40.50.300">
    <property type="entry name" value="P-loop containing nucleotide triphosphate hydrolases"/>
    <property type="match status" value="2"/>
</dbReference>
<dbReference type="Proteomes" id="UP000886653">
    <property type="component" value="Unassembled WGS sequence"/>
</dbReference>
<dbReference type="PANTHER" id="PTHR45418">
    <property type="entry name" value="CANCER/TESTIS ANTIGEN 55"/>
    <property type="match status" value="1"/>
</dbReference>
<dbReference type="AlphaFoldDB" id="A0A9P6NVF3"/>
<feature type="domain" description="DNA2/NAM7 helicase-like C-terminal" evidence="5">
    <location>
        <begin position="702"/>
        <end position="925"/>
    </location>
</feature>
<evidence type="ECO:0000313" key="6">
    <source>
        <dbReference type="EMBL" id="KAG0152337.1"/>
    </source>
</evidence>
<dbReference type="OrthoDB" id="6513042at2759"/>
<feature type="compositionally biased region" description="Polar residues" evidence="3">
    <location>
        <begin position="40"/>
        <end position="59"/>
    </location>
</feature>
<feature type="domain" description="DNA2/NAM7 helicase helicase" evidence="4">
    <location>
        <begin position="557"/>
        <end position="611"/>
    </location>
</feature>
<feature type="region of interest" description="Disordered" evidence="3">
    <location>
        <begin position="973"/>
        <end position="995"/>
    </location>
</feature>
<dbReference type="CDD" id="cd18808">
    <property type="entry name" value="SF1_C_Upf1"/>
    <property type="match status" value="1"/>
</dbReference>
<feature type="non-terminal residue" evidence="6">
    <location>
        <position position="1"/>
    </location>
</feature>
<keyword evidence="2" id="KW-0963">Cytoplasm</keyword>
<keyword evidence="7" id="KW-1185">Reference proteome</keyword>
<gene>
    <name evidence="6" type="ORF">CROQUDRAFT_649720</name>
</gene>
<evidence type="ECO:0000256" key="2">
    <source>
        <dbReference type="ARBA" id="ARBA00022490"/>
    </source>
</evidence>